<dbReference type="EMBL" id="CH933807">
    <property type="protein sequence ID" value="KRG02894.1"/>
    <property type="molecule type" value="Genomic_DNA"/>
</dbReference>
<accession>A0A0Q9XEH7</accession>
<reference evidence="3 4" key="1">
    <citation type="journal article" date="2007" name="Nature">
        <title>Evolution of genes and genomes on the Drosophila phylogeny.</title>
        <authorList>
            <consortium name="Drosophila 12 Genomes Consortium"/>
            <person name="Clark A.G."/>
            <person name="Eisen M.B."/>
            <person name="Smith D.R."/>
            <person name="Bergman C.M."/>
            <person name="Oliver B."/>
            <person name="Markow T.A."/>
            <person name="Kaufman T.C."/>
            <person name="Kellis M."/>
            <person name="Gelbart W."/>
            <person name="Iyer V.N."/>
            <person name="Pollard D.A."/>
            <person name="Sackton T.B."/>
            <person name="Larracuente A.M."/>
            <person name="Singh N.D."/>
            <person name="Abad J.P."/>
            <person name="Abt D.N."/>
            <person name="Adryan B."/>
            <person name="Aguade M."/>
            <person name="Akashi H."/>
            <person name="Anderson W.W."/>
            <person name="Aquadro C.F."/>
            <person name="Ardell D.H."/>
            <person name="Arguello R."/>
            <person name="Artieri C.G."/>
            <person name="Barbash D.A."/>
            <person name="Barker D."/>
            <person name="Barsanti P."/>
            <person name="Batterham P."/>
            <person name="Batzoglou S."/>
            <person name="Begun D."/>
            <person name="Bhutkar A."/>
            <person name="Blanco E."/>
            <person name="Bosak S.A."/>
            <person name="Bradley R.K."/>
            <person name="Brand A.D."/>
            <person name="Brent M.R."/>
            <person name="Brooks A.N."/>
            <person name="Brown R.H."/>
            <person name="Butlin R.K."/>
            <person name="Caggese C."/>
            <person name="Calvi B.R."/>
            <person name="Bernardo de Carvalho A."/>
            <person name="Caspi A."/>
            <person name="Castrezana S."/>
            <person name="Celniker S.E."/>
            <person name="Chang J.L."/>
            <person name="Chapple C."/>
            <person name="Chatterji S."/>
            <person name="Chinwalla A."/>
            <person name="Civetta A."/>
            <person name="Clifton S.W."/>
            <person name="Comeron J.M."/>
            <person name="Costello J.C."/>
            <person name="Coyne J.A."/>
            <person name="Daub J."/>
            <person name="David R.G."/>
            <person name="Delcher A.L."/>
            <person name="Delehaunty K."/>
            <person name="Do C.B."/>
            <person name="Ebling H."/>
            <person name="Edwards K."/>
            <person name="Eickbush T."/>
            <person name="Evans J.D."/>
            <person name="Filipski A."/>
            <person name="Findeiss S."/>
            <person name="Freyhult E."/>
            <person name="Fulton L."/>
            <person name="Fulton R."/>
            <person name="Garcia A.C."/>
            <person name="Gardiner A."/>
            <person name="Garfield D.A."/>
            <person name="Garvin B.E."/>
            <person name="Gibson G."/>
            <person name="Gilbert D."/>
            <person name="Gnerre S."/>
            <person name="Godfrey J."/>
            <person name="Good R."/>
            <person name="Gotea V."/>
            <person name="Gravely B."/>
            <person name="Greenberg A.J."/>
            <person name="Griffiths-Jones S."/>
            <person name="Gross S."/>
            <person name="Guigo R."/>
            <person name="Gustafson E.A."/>
            <person name="Haerty W."/>
            <person name="Hahn M.W."/>
            <person name="Halligan D.L."/>
            <person name="Halpern A.L."/>
            <person name="Halter G.M."/>
            <person name="Han M.V."/>
            <person name="Heger A."/>
            <person name="Hillier L."/>
            <person name="Hinrichs A.S."/>
            <person name="Holmes I."/>
            <person name="Hoskins R.A."/>
            <person name="Hubisz M.J."/>
            <person name="Hultmark D."/>
            <person name="Huntley M.A."/>
            <person name="Jaffe D.B."/>
            <person name="Jagadeeshan S."/>
            <person name="Jeck W.R."/>
            <person name="Johnson J."/>
            <person name="Jones C.D."/>
            <person name="Jordan W.C."/>
            <person name="Karpen G.H."/>
            <person name="Kataoka E."/>
            <person name="Keightley P.D."/>
            <person name="Kheradpour P."/>
            <person name="Kirkness E.F."/>
            <person name="Koerich L.B."/>
            <person name="Kristiansen K."/>
            <person name="Kudrna D."/>
            <person name="Kulathinal R.J."/>
            <person name="Kumar S."/>
            <person name="Kwok R."/>
            <person name="Lander E."/>
            <person name="Langley C.H."/>
            <person name="Lapoint R."/>
            <person name="Lazzaro B.P."/>
            <person name="Lee S.J."/>
            <person name="Levesque L."/>
            <person name="Li R."/>
            <person name="Lin C.F."/>
            <person name="Lin M.F."/>
            <person name="Lindblad-Toh K."/>
            <person name="Llopart A."/>
            <person name="Long M."/>
            <person name="Low L."/>
            <person name="Lozovsky E."/>
            <person name="Lu J."/>
            <person name="Luo M."/>
            <person name="Machado C.A."/>
            <person name="Makalowski W."/>
            <person name="Marzo M."/>
            <person name="Matsuda M."/>
            <person name="Matzkin L."/>
            <person name="McAllister B."/>
            <person name="McBride C.S."/>
            <person name="McKernan B."/>
            <person name="McKernan K."/>
            <person name="Mendez-Lago M."/>
            <person name="Minx P."/>
            <person name="Mollenhauer M.U."/>
            <person name="Montooth K."/>
            <person name="Mount S.M."/>
            <person name="Mu X."/>
            <person name="Myers E."/>
            <person name="Negre B."/>
            <person name="Newfeld S."/>
            <person name="Nielsen R."/>
            <person name="Noor M.A."/>
            <person name="O'Grady P."/>
            <person name="Pachter L."/>
            <person name="Papaceit M."/>
            <person name="Parisi M.J."/>
            <person name="Parisi M."/>
            <person name="Parts L."/>
            <person name="Pedersen J.S."/>
            <person name="Pesole G."/>
            <person name="Phillippy A.M."/>
            <person name="Ponting C.P."/>
            <person name="Pop M."/>
            <person name="Porcelli D."/>
            <person name="Powell J.R."/>
            <person name="Prohaska S."/>
            <person name="Pruitt K."/>
            <person name="Puig M."/>
            <person name="Quesneville H."/>
            <person name="Ram K.R."/>
            <person name="Rand D."/>
            <person name="Rasmussen M.D."/>
            <person name="Reed L.K."/>
            <person name="Reenan R."/>
            <person name="Reily A."/>
            <person name="Remington K.A."/>
            <person name="Rieger T.T."/>
            <person name="Ritchie M.G."/>
            <person name="Robin C."/>
            <person name="Rogers Y.H."/>
            <person name="Rohde C."/>
            <person name="Rozas J."/>
            <person name="Rubenfield M.J."/>
            <person name="Ruiz A."/>
            <person name="Russo S."/>
            <person name="Salzberg S.L."/>
            <person name="Sanchez-Gracia A."/>
            <person name="Saranga D.J."/>
            <person name="Sato H."/>
            <person name="Schaeffer S.W."/>
            <person name="Schatz M.C."/>
            <person name="Schlenke T."/>
            <person name="Schwartz R."/>
            <person name="Segarra C."/>
            <person name="Singh R.S."/>
            <person name="Sirot L."/>
            <person name="Sirota M."/>
            <person name="Sisneros N.B."/>
            <person name="Smith C.D."/>
            <person name="Smith T.F."/>
            <person name="Spieth J."/>
            <person name="Stage D.E."/>
            <person name="Stark A."/>
            <person name="Stephan W."/>
            <person name="Strausberg R.L."/>
            <person name="Strempel S."/>
            <person name="Sturgill D."/>
            <person name="Sutton G."/>
            <person name="Sutton G.G."/>
            <person name="Tao W."/>
            <person name="Teichmann S."/>
            <person name="Tobari Y.N."/>
            <person name="Tomimura Y."/>
            <person name="Tsolas J.M."/>
            <person name="Valente V.L."/>
            <person name="Venter E."/>
            <person name="Venter J.C."/>
            <person name="Vicario S."/>
            <person name="Vieira F.G."/>
            <person name="Vilella A.J."/>
            <person name="Villasante A."/>
            <person name="Walenz B."/>
            <person name="Wang J."/>
            <person name="Wasserman M."/>
            <person name="Watts T."/>
            <person name="Wilson D."/>
            <person name="Wilson R.K."/>
            <person name="Wing R.A."/>
            <person name="Wolfner M.F."/>
            <person name="Wong A."/>
            <person name="Wong G.K."/>
            <person name="Wu C.I."/>
            <person name="Wu G."/>
            <person name="Yamamoto D."/>
            <person name="Yang H.P."/>
            <person name="Yang S.P."/>
            <person name="Yorke J.A."/>
            <person name="Yoshida K."/>
            <person name="Zdobnov E."/>
            <person name="Zhang P."/>
            <person name="Zhang Y."/>
            <person name="Zimin A.V."/>
            <person name="Baldwin J."/>
            <person name="Abdouelleil A."/>
            <person name="Abdulkadir J."/>
            <person name="Abebe A."/>
            <person name="Abera B."/>
            <person name="Abreu J."/>
            <person name="Acer S.C."/>
            <person name="Aftuck L."/>
            <person name="Alexander A."/>
            <person name="An P."/>
            <person name="Anderson E."/>
            <person name="Anderson S."/>
            <person name="Arachi H."/>
            <person name="Azer M."/>
            <person name="Bachantsang P."/>
            <person name="Barry A."/>
            <person name="Bayul T."/>
            <person name="Berlin A."/>
            <person name="Bessette D."/>
            <person name="Bloom T."/>
            <person name="Blye J."/>
            <person name="Boguslavskiy L."/>
            <person name="Bonnet C."/>
            <person name="Boukhgalter B."/>
            <person name="Bourzgui I."/>
            <person name="Brown A."/>
            <person name="Cahill P."/>
            <person name="Channer S."/>
            <person name="Cheshatsang Y."/>
            <person name="Chuda L."/>
            <person name="Citroen M."/>
            <person name="Collymore A."/>
            <person name="Cooke P."/>
            <person name="Costello M."/>
            <person name="D'Aco K."/>
            <person name="Daza R."/>
            <person name="De Haan G."/>
            <person name="DeGray S."/>
            <person name="DeMaso C."/>
            <person name="Dhargay N."/>
            <person name="Dooley K."/>
            <person name="Dooley E."/>
            <person name="Doricent M."/>
            <person name="Dorje P."/>
            <person name="Dorjee K."/>
            <person name="Dupes A."/>
            <person name="Elong R."/>
            <person name="Falk J."/>
            <person name="Farina A."/>
            <person name="Faro S."/>
            <person name="Ferguson D."/>
            <person name="Fisher S."/>
            <person name="Foley C.D."/>
            <person name="Franke A."/>
            <person name="Friedrich D."/>
            <person name="Gadbois L."/>
            <person name="Gearin G."/>
            <person name="Gearin C.R."/>
            <person name="Giannoukos G."/>
            <person name="Goode T."/>
            <person name="Graham J."/>
            <person name="Grandbois E."/>
            <person name="Grewal S."/>
            <person name="Gyaltsen K."/>
            <person name="Hafez N."/>
            <person name="Hagos B."/>
            <person name="Hall J."/>
            <person name="Henson C."/>
            <person name="Hollinger A."/>
            <person name="Honan T."/>
            <person name="Huard M.D."/>
            <person name="Hughes L."/>
            <person name="Hurhula B."/>
            <person name="Husby M.E."/>
            <person name="Kamat A."/>
            <person name="Kanga B."/>
            <person name="Kashin S."/>
            <person name="Khazanovich D."/>
            <person name="Kisner P."/>
            <person name="Lance K."/>
            <person name="Lara M."/>
            <person name="Lee W."/>
            <person name="Lennon N."/>
            <person name="Letendre F."/>
            <person name="LeVine R."/>
            <person name="Lipovsky A."/>
            <person name="Liu X."/>
            <person name="Liu J."/>
            <person name="Liu S."/>
            <person name="Lokyitsang T."/>
            <person name="Lokyitsang Y."/>
            <person name="Lubonja R."/>
            <person name="Lui A."/>
            <person name="MacDonald P."/>
            <person name="Magnisalis V."/>
            <person name="Maru K."/>
            <person name="Matthews C."/>
            <person name="McCusker W."/>
            <person name="McDonough S."/>
            <person name="Mehta T."/>
            <person name="Meldrim J."/>
            <person name="Meneus L."/>
            <person name="Mihai O."/>
            <person name="Mihalev A."/>
            <person name="Mihova T."/>
            <person name="Mittelman R."/>
            <person name="Mlenga V."/>
            <person name="Montmayeur A."/>
            <person name="Mulrain L."/>
            <person name="Navidi A."/>
            <person name="Naylor J."/>
            <person name="Negash T."/>
            <person name="Nguyen T."/>
            <person name="Nguyen N."/>
            <person name="Nicol R."/>
            <person name="Norbu C."/>
            <person name="Norbu N."/>
            <person name="Novod N."/>
            <person name="O'Neill B."/>
            <person name="Osman S."/>
            <person name="Markiewicz E."/>
            <person name="Oyono O.L."/>
            <person name="Patti C."/>
            <person name="Phunkhang P."/>
            <person name="Pierre F."/>
            <person name="Priest M."/>
            <person name="Raghuraman S."/>
            <person name="Rege F."/>
            <person name="Reyes R."/>
            <person name="Rise C."/>
            <person name="Rogov P."/>
            <person name="Ross K."/>
            <person name="Ryan E."/>
            <person name="Settipalli S."/>
            <person name="Shea T."/>
            <person name="Sherpa N."/>
            <person name="Shi L."/>
            <person name="Shih D."/>
            <person name="Sparrow T."/>
            <person name="Spaulding J."/>
            <person name="Stalker J."/>
            <person name="Stange-Thomann N."/>
            <person name="Stavropoulos S."/>
            <person name="Stone C."/>
            <person name="Strader C."/>
            <person name="Tesfaye S."/>
            <person name="Thomson T."/>
            <person name="Thoulutsang Y."/>
            <person name="Thoulutsang D."/>
            <person name="Topham K."/>
            <person name="Topping I."/>
            <person name="Tsamla T."/>
            <person name="Vassiliev H."/>
            <person name="Vo A."/>
            <person name="Wangchuk T."/>
            <person name="Wangdi T."/>
            <person name="Weiand M."/>
            <person name="Wilkinson J."/>
            <person name="Wilson A."/>
            <person name="Yadav S."/>
            <person name="Young G."/>
            <person name="Yu Q."/>
            <person name="Zembek L."/>
            <person name="Zhong D."/>
            <person name="Zimmer A."/>
            <person name="Zwirko Z."/>
            <person name="Jaffe D.B."/>
            <person name="Alvarez P."/>
            <person name="Brockman W."/>
            <person name="Butler J."/>
            <person name="Chin C."/>
            <person name="Gnerre S."/>
            <person name="Grabherr M."/>
            <person name="Kleber M."/>
            <person name="Mauceli E."/>
            <person name="MacCallum I."/>
        </authorList>
    </citation>
    <scope>NUCLEOTIDE SEQUENCE [LARGE SCALE GENOMIC DNA]</scope>
    <source>
        <strain evidence="4">Tucson 15081-1352.22</strain>
    </source>
</reference>
<evidence type="ECO:0000256" key="1">
    <source>
        <dbReference type="SAM" id="MobiDB-lite"/>
    </source>
</evidence>
<feature type="chain" id="PRO_5006387891" evidence="2">
    <location>
        <begin position="27"/>
        <end position="57"/>
    </location>
</feature>
<sequence length="57" mass="6300">MKLVSLLLACLIALLSQLSTNDLVQASPADKLAIKEPWNHENNSTTHKPPYKISDDI</sequence>
<dbReference type="InParanoid" id="A0A0Q9XEH7"/>
<evidence type="ECO:0000256" key="2">
    <source>
        <dbReference type="SAM" id="SignalP"/>
    </source>
</evidence>
<protein>
    <submittedName>
        <fullName evidence="3">Uncharacterized protein, isoform B</fullName>
    </submittedName>
</protein>
<name>A0A0Q9XEH7_DROMO</name>
<proteinExistence type="predicted"/>
<keyword evidence="2" id="KW-0732">Signal</keyword>
<keyword evidence="4" id="KW-1185">Reference proteome</keyword>
<evidence type="ECO:0000313" key="3">
    <source>
        <dbReference type="EMBL" id="KRG02894.1"/>
    </source>
</evidence>
<dbReference type="AlphaFoldDB" id="A0A0Q9XEH7"/>
<dbReference type="Proteomes" id="UP000009192">
    <property type="component" value="Unassembled WGS sequence"/>
</dbReference>
<gene>
    <name evidence="3" type="primary">Dmoj\GI26195</name>
    <name evidence="3" type="ORF">Dmoj_GI26195</name>
</gene>
<feature type="region of interest" description="Disordered" evidence="1">
    <location>
        <begin position="35"/>
        <end position="57"/>
    </location>
</feature>
<evidence type="ECO:0000313" key="4">
    <source>
        <dbReference type="Proteomes" id="UP000009192"/>
    </source>
</evidence>
<dbReference type="KEGG" id="dmo:Dmoj_GI26195"/>
<feature type="signal peptide" evidence="2">
    <location>
        <begin position="1"/>
        <end position="26"/>
    </location>
</feature>
<organism evidence="3 4">
    <name type="scientific">Drosophila mojavensis</name>
    <name type="common">Fruit fly</name>
    <dbReference type="NCBI Taxonomy" id="7230"/>
    <lineage>
        <taxon>Eukaryota</taxon>
        <taxon>Metazoa</taxon>
        <taxon>Ecdysozoa</taxon>
        <taxon>Arthropoda</taxon>
        <taxon>Hexapoda</taxon>
        <taxon>Insecta</taxon>
        <taxon>Pterygota</taxon>
        <taxon>Neoptera</taxon>
        <taxon>Endopterygota</taxon>
        <taxon>Diptera</taxon>
        <taxon>Brachycera</taxon>
        <taxon>Muscomorpha</taxon>
        <taxon>Ephydroidea</taxon>
        <taxon>Drosophilidae</taxon>
        <taxon>Drosophila</taxon>
    </lineage>
</organism>